<dbReference type="EMBL" id="UOFX01000006">
    <property type="protein sequence ID" value="VAX05593.1"/>
    <property type="molecule type" value="Genomic_DNA"/>
</dbReference>
<organism evidence="3">
    <name type="scientific">hydrothermal vent metagenome</name>
    <dbReference type="NCBI Taxonomy" id="652676"/>
    <lineage>
        <taxon>unclassified sequences</taxon>
        <taxon>metagenomes</taxon>
        <taxon>ecological metagenomes</taxon>
    </lineage>
</organism>
<evidence type="ECO:0000313" key="3">
    <source>
        <dbReference type="EMBL" id="VAX05593.1"/>
    </source>
</evidence>
<keyword evidence="1" id="KW-0472">Membrane</keyword>
<proteinExistence type="predicted"/>
<dbReference type="Pfam" id="PF05226">
    <property type="entry name" value="CHASE2"/>
    <property type="match status" value="1"/>
</dbReference>
<dbReference type="SMART" id="SM01080">
    <property type="entry name" value="CHASE2"/>
    <property type="match status" value="1"/>
</dbReference>
<dbReference type="AlphaFoldDB" id="A0A3B1B0Z0"/>
<feature type="transmembrane region" description="Helical" evidence="1">
    <location>
        <begin position="332"/>
        <end position="350"/>
    </location>
</feature>
<accession>A0A3B1B0Z0</accession>
<protein>
    <submittedName>
        <fullName evidence="3">Adenylate cyclase</fullName>
        <ecNumber evidence="3">4.6.1.1</ecNumber>
    </submittedName>
</protein>
<feature type="domain" description="CHASE2" evidence="2">
    <location>
        <begin position="46"/>
        <end position="348"/>
    </location>
</feature>
<gene>
    <name evidence="3" type="ORF">MNBD_GAMMA26-1628</name>
</gene>
<keyword evidence="3" id="KW-0456">Lyase</keyword>
<sequence>MKWQRINRLVQAVYHFVYRSKGRFYLYLAFFCSVLVVLDATTLHLVAGMQHRTFDLIMKNRITYQAADPNVVIVDIDEGSLEAMAKEYGRWPWPRQIFAEFVENLQEQQPKAIIFDILFSDQDVYNKDSDEYFNEVVAGTDNTFFPMLRLNPQNDELSKVTPAMIPGMSRIAGEPQQDKGLALILPHFPAIVESGRVGTNNIYPDKDGIVRQYSIFREHYGWSIPSLPARIGEVLGWTMPDEQDVLLNWRGGLDSFKTARFSDVYEDFMSRKRQRPQDEFTDKIVIIGSSAPSLFDTKPTPMERVHPGVEVLATAVDNIKNGDWVTSLSNPWIYISVALSLIWLVALAFLTGIKRSLIDGVFTGSQVGLVALSFASLNLSTYFIDLTAPITAGFIFFSLARVYAYAEVALAERRVWLKLDGDAKGWQHTLVVALLLEGGAASESKIVTGLKRRLNARKEGFTIEAFPDKPAGISRAYGDLLLIYYVDSVIVDKYPQESALNQQILALVEEEVATVCGLNQENLPLGSCYGAMPYGDDTGRVGAWRKLVTNAIHNLHDAEGGLVFTGLKEKEK</sequence>
<reference evidence="3" key="1">
    <citation type="submission" date="2018-06" db="EMBL/GenBank/DDBJ databases">
        <authorList>
            <person name="Zhirakovskaya E."/>
        </authorList>
    </citation>
    <scope>NUCLEOTIDE SEQUENCE</scope>
</reference>
<feature type="transmembrane region" description="Helical" evidence="1">
    <location>
        <begin position="24"/>
        <end position="47"/>
    </location>
</feature>
<dbReference type="GO" id="GO:0004016">
    <property type="term" value="F:adenylate cyclase activity"/>
    <property type="evidence" value="ECO:0007669"/>
    <property type="project" value="UniProtKB-EC"/>
</dbReference>
<keyword evidence="1" id="KW-0812">Transmembrane</keyword>
<dbReference type="InterPro" id="IPR007890">
    <property type="entry name" value="CHASE2"/>
</dbReference>
<feature type="transmembrane region" description="Helical" evidence="1">
    <location>
        <begin position="357"/>
        <end position="376"/>
    </location>
</feature>
<evidence type="ECO:0000259" key="2">
    <source>
        <dbReference type="SMART" id="SM01080"/>
    </source>
</evidence>
<keyword evidence="1" id="KW-1133">Transmembrane helix</keyword>
<feature type="transmembrane region" description="Helical" evidence="1">
    <location>
        <begin position="382"/>
        <end position="404"/>
    </location>
</feature>
<evidence type="ECO:0000256" key="1">
    <source>
        <dbReference type="SAM" id="Phobius"/>
    </source>
</evidence>
<name>A0A3B1B0Z0_9ZZZZ</name>
<dbReference type="EC" id="4.6.1.1" evidence="3"/>